<feature type="domain" description="Enoyl reductase (ER)" evidence="1">
    <location>
        <begin position="10"/>
        <end position="319"/>
    </location>
</feature>
<dbReference type="SUPFAM" id="SSF51735">
    <property type="entry name" value="NAD(P)-binding Rossmann-fold domains"/>
    <property type="match status" value="1"/>
</dbReference>
<dbReference type="PANTHER" id="PTHR44013:SF1">
    <property type="entry name" value="ZINC-TYPE ALCOHOL DEHYDROGENASE-LIKE PROTEIN C16A3.02C"/>
    <property type="match status" value="1"/>
</dbReference>
<evidence type="ECO:0000259" key="1">
    <source>
        <dbReference type="SMART" id="SM00829"/>
    </source>
</evidence>
<comment type="caution">
    <text evidence="2">The sequence shown here is derived from an EMBL/GenBank/DDBJ whole genome shotgun (WGS) entry which is preliminary data.</text>
</comment>
<dbReference type="GO" id="GO:0016491">
    <property type="term" value="F:oxidoreductase activity"/>
    <property type="evidence" value="ECO:0007669"/>
    <property type="project" value="UniProtKB-KW"/>
</dbReference>
<dbReference type="Gene3D" id="3.90.180.10">
    <property type="entry name" value="Medium-chain alcohol dehydrogenases, catalytic domain"/>
    <property type="match status" value="1"/>
</dbReference>
<keyword evidence="3" id="KW-1185">Reference proteome</keyword>
<dbReference type="Pfam" id="PF08240">
    <property type="entry name" value="ADH_N"/>
    <property type="match status" value="1"/>
</dbReference>
<dbReference type="PANTHER" id="PTHR44013">
    <property type="entry name" value="ZINC-TYPE ALCOHOL DEHYDROGENASE-LIKE PROTEIN C16A3.02C"/>
    <property type="match status" value="1"/>
</dbReference>
<dbReference type="InterPro" id="IPR036291">
    <property type="entry name" value="NAD(P)-bd_dom_sf"/>
</dbReference>
<protein>
    <submittedName>
        <fullName evidence="2">NADP-dependent oxidoreductase</fullName>
        <ecNumber evidence="2">1.-.-.-</ecNumber>
    </submittedName>
</protein>
<dbReference type="InterPro" id="IPR011032">
    <property type="entry name" value="GroES-like_sf"/>
</dbReference>
<dbReference type="CDD" id="cd05289">
    <property type="entry name" value="MDR_like_2"/>
    <property type="match status" value="1"/>
</dbReference>
<dbReference type="EMBL" id="JAUEMJ010000005">
    <property type="protein sequence ID" value="MDN3241611.1"/>
    <property type="molecule type" value="Genomic_DNA"/>
</dbReference>
<dbReference type="RefSeq" id="WP_289958518.1">
    <property type="nucleotide sequence ID" value="NZ_JAUEMJ010000005.1"/>
</dbReference>
<reference evidence="2" key="1">
    <citation type="submission" date="2023-06" db="EMBL/GenBank/DDBJ databases">
        <title>Gycomyces niveus sp.nov., a novel actinomycete isolated from soil in Shouguang.</title>
        <authorList>
            <person name="Yang X."/>
            <person name="Zhao J."/>
        </authorList>
    </citation>
    <scope>NUCLEOTIDE SEQUENCE</scope>
    <source>
        <strain evidence="2">NEAU C2</strain>
    </source>
</reference>
<sequence>MKAVVANDYGPPEDYTVADIPTPRPGPGQIQVRIAAASVNPADVQVPSGEFREQFPLEFPHVPGNDFAGTVSEVGPGVAGFEVGDEVFGQAVPRALRTIAGTERPSLTTGTLAEYAVFEADTPFIAPRPQGISVEDAAALPTVGLTVRAMLASVGIAPGSSALVVGATGGVGTALLPALAALATVTATAKPEDADLVRGLGAAAVIGYGAAEYPSDVDVAFNLALPGDRLTEVAAALRPGGRLVTITFPVTQPEWLGRDDVDLRFVLDMDGRLGGMAEVGEAAARGELAATIGRRYSLDQGPQAVADFARRHTFGKLVVRVDAGLGPVLRIRPARSPARCVVGRLDATPVCSGRWTRIPPP</sequence>
<proteinExistence type="predicted"/>
<dbReference type="SUPFAM" id="SSF50129">
    <property type="entry name" value="GroES-like"/>
    <property type="match status" value="1"/>
</dbReference>
<dbReference type="Proteomes" id="UP001171902">
    <property type="component" value="Unassembled WGS sequence"/>
</dbReference>
<dbReference type="Pfam" id="PF13602">
    <property type="entry name" value="ADH_zinc_N_2"/>
    <property type="match status" value="1"/>
</dbReference>
<dbReference type="InterPro" id="IPR052733">
    <property type="entry name" value="Chloroplast_QOR"/>
</dbReference>
<name>A0ABT7YSJ3_9ACTN</name>
<accession>A0ABT7YSJ3</accession>
<dbReference type="InterPro" id="IPR020843">
    <property type="entry name" value="ER"/>
</dbReference>
<dbReference type="InterPro" id="IPR013154">
    <property type="entry name" value="ADH-like_N"/>
</dbReference>
<dbReference type="Gene3D" id="3.40.50.720">
    <property type="entry name" value="NAD(P)-binding Rossmann-like Domain"/>
    <property type="match status" value="1"/>
</dbReference>
<dbReference type="EC" id="1.-.-.-" evidence="2"/>
<evidence type="ECO:0000313" key="3">
    <source>
        <dbReference type="Proteomes" id="UP001171902"/>
    </source>
</evidence>
<organism evidence="2 3">
    <name type="scientific">Glycomyces tritici</name>
    <dbReference type="NCBI Taxonomy" id="2665176"/>
    <lineage>
        <taxon>Bacteria</taxon>
        <taxon>Bacillati</taxon>
        <taxon>Actinomycetota</taxon>
        <taxon>Actinomycetes</taxon>
        <taxon>Glycomycetales</taxon>
        <taxon>Glycomycetaceae</taxon>
        <taxon>Glycomyces</taxon>
    </lineage>
</organism>
<gene>
    <name evidence="2" type="ORF">QWI33_17945</name>
</gene>
<evidence type="ECO:0000313" key="2">
    <source>
        <dbReference type="EMBL" id="MDN3241611.1"/>
    </source>
</evidence>
<keyword evidence="2" id="KW-0560">Oxidoreductase</keyword>
<dbReference type="SMART" id="SM00829">
    <property type="entry name" value="PKS_ER"/>
    <property type="match status" value="1"/>
</dbReference>